<gene>
    <name evidence="4" type="ORF">SAMN05421630_1011332</name>
</gene>
<dbReference type="OrthoDB" id="2559672at2"/>
<dbReference type="STRING" id="530584.SAMN05421630_1011332"/>
<accession>A0A222VQ92</accession>
<evidence type="ECO:0000313" key="4">
    <source>
        <dbReference type="EMBL" id="SDC33049.1"/>
    </source>
</evidence>
<dbReference type="InterPro" id="IPR018060">
    <property type="entry name" value="HTH_AraC"/>
</dbReference>
<dbReference type="InterPro" id="IPR046532">
    <property type="entry name" value="DUF6597"/>
</dbReference>
<keyword evidence="3" id="KW-0804">Transcription</keyword>
<proteinExistence type="predicted"/>
<dbReference type="GO" id="GO:0043565">
    <property type="term" value="F:sequence-specific DNA binding"/>
    <property type="evidence" value="ECO:0007669"/>
    <property type="project" value="InterPro"/>
</dbReference>
<keyword evidence="2" id="KW-0238">DNA-binding</keyword>
<dbReference type="SMART" id="SM00342">
    <property type="entry name" value="HTH_ARAC"/>
    <property type="match status" value="1"/>
</dbReference>
<evidence type="ECO:0000256" key="3">
    <source>
        <dbReference type="ARBA" id="ARBA00023163"/>
    </source>
</evidence>
<dbReference type="RefSeq" id="WP_091798414.1">
    <property type="nucleotide sequence ID" value="NZ_CP016353.1"/>
</dbReference>
<dbReference type="InterPro" id="IPR050204">
    <property type="entry name" value="AraC_XylS_family_regulators"/>
</dbReference>
<protein>
    <submittedName>
        <fullName evidence="4">Helix-turn-helix domain-containing protein</fullName>
    </submittedName>
</protein>
<dbReference type="AlphaFoldDB" id="A0A222VQ92"/>
<keyword evidence="1" id="KW-0805">Transcription regulation</keyword>
<reference evidence="4 5" key="1">
    <citation type="submission" date="2016-10" db="EMBL/GenBank/DDBJ databases">
        <authorList>
            <person name="de Groot N.N."/>
        </authorList>
    </citation>
    <scope>NUCLEOTIDE SEQUENCE [LARGE SCALE GENOMIC DNA]</scope>
    <source>
        <strain evidence="4 5">CGMCC 4.5506</strain>
    </source>
</reference>
<dbReference type="GO" id="GO:0003700">
    <property type="term" value="F:DNA-binding transcription factor activity"/>
    <property type="evidence" value="ECO:0007669"/>
    <property type="project" value="InterPro"/>
</dbReference>
<keyword evidence="5" id="KW-1185">Reference proteome</keyword>
<dbReference type="Pfam" id="PF20240">
    <property type="entry name" value="DUF6597"/>
    <property type="match status" value="1"/>
</dbReference>
<dbReference type="Pfam" id="PF12833">
    <property type="entry name" value="HTH_18"/>
    <property type="match status" value="1"/>
</dbReference>
<sequence>MRYVRFPAPRGAGDYIEHGWLVEASATGEVKREILIPNGRPTVVLSLADPGRRHDPLTGAGHPNDNVVFGVTTRPFVLEQEGDSLHVGAQLTPWGLSAMLPGTRLVDEFRPLAGWWGEEPTADLLSRLRTETGDQSRTGLLCEFLRQRITPLPATTVDALRAAVGAVDEARGQCAVSELTERAGIGYQSLYRLFTRHIGVSPKRYCDILRYYHFAGGLLHEAGGNSAALLAILHGYYDQAHAARTFKRYTGVSASTFARVHNGIAQLMHSGEEKG</sequence>
<name>A0A222VQ92_9PSEU</name>
<dbReference type="Gene3D" id="1.10.10.60">
    <property type="entry name" value="Homeodomain-like"/>
    <property type="match status" value="1"/>
</dbReference>
<evidence type="ECO:0000256" key="2">
    <source>
        <dbReference type="ARBA" id="ARBA00023125"/>
    </source>
</evidence>
<dbReference type="EMBL" id="FMZE01000001">
    <property type="protein sequence ID" value="SDC33049.1"/>
    <property type="molecule type" value="Genomic_DNA"/>
</dbReference>
<dbReference type="PROSITE" id="PS01124">
    <property type="entry name" value="HTH_ARAC_FAMILY_2"/>
    <property type="match status" value="1"/>
</dbReference>
<dbReference type="PANTHER" id="PTHR46796">
    <property type="entry name" value="HTH-TYPE TRANSCRIPTIONAL ACTIVATOR RHAS-RELATED"/>
    <property type="match status" value="1"/>
</dbReference>
<dbReference type="KEGG" id="pmad:BAY61_14760"/>
<dbReference type="Proteomes" id="UP000199494">
    <property type="component" value="Unassembled WGS sequence"/>
</dbReference>
<organism evidence="4 5">
    <name type="scientific">Prauserella marina</name>
    <dbReference type="NCBI Taxonomy" id="530584"/>
    <lineage>
        <taxon>Bacteria</taxon>
        <taxon>Bacillati</taxon>
        <taxon>Actinomycetota</taxon>
        <taxon>Actinomycetes</taxon>
        <taxon>Pseudonocardiales</taxon>
        <taxon>Pseudonocardiaceae</taxon>
        <taxon>Prauserella</taxon>
    </lineage>
</organism>
<evidence type="ECO:0000256" key="1">
    <source>
        <dbReference type="ARBA" id="ARBA00023015"/>
    </source>
</evidence>
<dbReference type="PANTHER" id="PTHR46796:SF13">
    <property type="entry name" value="HTH-TYPE TRANSCRIPTIONAL ACTIVATOR RHAS"/>
    <property type="match status" value="1"/>
</dbReference>
<evidence type="ECO:0000313" key="5">
    <source>
        <dbReference type="Proteomes" id="UP000199494"/>
    </source>
</evidence>